<dbReference type="EMBL" id="BIFH01000013">
    <property type="protein sequence ID" value="GCD92883.1"/>
    <property type="molecule type" value="Genomic_DNA"/>
</dbReference>
<feature type="region of interest" description="Disordered" evidence="1">
    <location>
        <begin position="1"/>
        <end position="35"/>
    </location>
</feature>
<dbReference type="OrthoDB" id="4319839at2"/>
<evidence type="ECO:0000313" key="2">
    <source>
        <dbReference type="EMBL" id="GCD92883.1"/>
    </source>
</evidence>
<evidence type="ECO:0000256" key="1">
    <source>
        <dbReference type="SAM" id="MobiDB-lite"/>
    </source>
</evidence>
<dbReference type="AlphaFoldDB" id="A0A401YE52"/>
<evidence type="ECO:0000313" key="3">
    <source>
        <dbReference type="Proteomes" id="UP000286931"/>
    </source>
</evidence>
<name>A0A401YE52_9ACTN</name>
<accession>A0A401YE52</accession>
<comment type="caution">
    <text evidence="2">The sequence shown here is derived from an EMBL/GenBank/DDBJ whole genome shotgun (WGS) entry which is preliminary data.</text>
</comment>
<gene>
    <name evidence="2" type="ORF">EHYA_00526</name>
</gene>
<keyword evidence="3" id="KW-1185">Reference proteome</keyword>
<dbReference type="RefSeq" id="WP_126635192.1">
    <property type="nucleotide sequence ID" value="NZ_BIFH01000013.1"/>
</dbReference>
<protein>
    <submittedName>
        <fullName evidence="2">Uncharacterized protein</fullName>
    </submittedName>
</protein>
<sequence length="303" mass="33125">MTVGFDNASFDRPDLGPPPRAETYTRDRSPGIPGWTVSRDGVELHALEPGHRCPGTTQALRLKSGGNPPASEIDLPGAVHQTIDTVPRRAIVIAWMDAPDFVEDDHTGAPEQQWYSVTIGPTDGSTDSLRRDYHPSGAGPRDWVSRTFEYTPTTTRTKVEFAADRVGYLGAFIARVELESTPPSPVDDCGRLGTTEICVAFAADPGFVLSLEQNARRVDVEAGRARPYPASFTPEIRHGDVTRGHTVTVLRDAVDQAAGFIAFTLDRATGRIDIDADETNLPNGLEARRVEGDYNRILFRWIG</sequence>
<organism evidence="2 3">
    <name type="scientific">Embleya hyalina</name>
    <dbReference type="NCBI Taxonomy" id="516124"/>
    <lineage>
        <taxon>Bacteria</taxon>
        <taxon>Bacillati</taxon>
        <taxon>Actinomycetota</taxon>
        <taxon>Actinomycetes</taxon>
        <taxon>Kitasatosporales</taxon>
        <taxon>Streptomycetaceae</taxon>
        <taxon>Embleya</taxon>
    </lineage>
</organism>
<proteinExistence type="predicted"/>
<dbReference type="Proteomes" id="UP000286931">
    <property type="component" value="Unassembled WGS sequence"/>
</dbReference>
<reference evidence="2 3" key="1">
    <citation type="submission" date="2018-12" db="EMBL/GenBank/DDBJ databases">
        <title>Draft genome sequence of Embleya hyalina NBRC 13850T.</title>
        <authorList>
            <person name="Komaki H."/>
            <person name="Hosoyama A."/>
            <person name="Kimura A."/>
            <person name="Ichikawa N."/>
            <person name="Tamura T."/>
        </authorList>
    </citation>
    <scope>NUCLEOTIDE SEQUENCE [LARGE SCALE GENOMIC DNA]</scope>
    <source>
        <strain evidence="2 3">NBRC 13850</strain>
    </source>
</reference>